<dbReference type="KEGG" id="mne:D174_21205"/>
<evidence type="ECO:0000256" key="1">
    <source>
        <dbReference type="SAM" id="MobiDB-lite"/>
    </source>
</evidence>
<dbReference type="GeneID" id="43451968"/>
<feature type="domain" description="FAS1" evidence="3">
    <location>
        <begin position="65"/>
        <end position="198"/>
    </location>
</feature>
<dbReference type="Pfam" id="PF02469">
    <property type="entry name" value="Fasciclin"/>
    <property type="match status" value="1"/>
</dbReference>
<dbReference type="Proteomes" id="UP000018763">
    <property type="component" value="Chromosome"/>
</dbReference>
<evidence type="ECO:0000259" key="3">
    <source>
        <dbReference type="PROSITE" id="PS50213"/>
    </source>
</evidence>
<dbReference type="GO" id="GO:0005615">
    <property type="term" value="C:extracellular space"/>
    <property type="evidence" value="ECO:0007669"/>
    <property type="project" value="TreeGrafter"/>
</dbReference>
<dbReference type="InterPro" id="IPR036378">
    <property type="entry name" value="FAS1_dom_sf"/>
</dbReference>
<dbReference type="SUPFAM" id="SSF82153">
    <property type="entry name" value="FAS1 domain"/>
    <property type="match status" value="1"/>
</dbReference>
<accession>V5XFW3</accession>
<gene>
    <name evidence="4" type="ORF">D174_21205</name>
</gene>
<dbReference type="PANTHER" id="PTHR10900">
    <property type="entry name" value="PERIOSTIN-RELATED"/>
    <property type="match status" value="1"/>
</dbReference>
<dbReference type="InterPro" id="IPR050904">
    <property type="entry name" value="Adhesion/Biosynth-related"/>
</dbReference>
<organism evidence="4 5">
    <name type="scientific">Mycolicibacterium neoaurum VKM Ac-1815D</name>
    <dbReference type="NCBI Taxonomy" id="700508"/>
    <lineage>
        <taxon>Bacteria</taxon>
        <taxon>Bacillati</taxon>
        <taxon>Actinomycetota</taxon>
        <taxon>Actinomycetes</taxon>
        <taxon>Mycobacteriales</taxon>
        <taxon>Mycobacteriaceae</taxon>
        <taxon>Mycolicibacterium</taxon>
    </lineage>
</organism>
<evidence type="ECO:0000313" key="5">
    <source>
        <dbReference type="Proteomes" id="UP000018763"/>
    </source>
</evidence>
<dbReference type="AlphaFoldDB" id="V5XFW3"/>
<dbReference type="SMART" id="SM00554">
    <property type="entry name" value="FAS1"/>
    <property type="match status" value="1"/>
</dbReference>
<proteinExistence type="predicted"/>
<dbReference type="EMBL" id="CP006936">
    <property type="protein sequence ID" value="AHC26917.1"/>
    <property type="molecule type" value="Genomic_DNA"/>
</dbReference>
<keyword evidence="2" id="KW-0732">Signal</keyword>
<protein>
    <submittedName>
        <fullName evidence="4">Fasciclin</fullName>
    </submittedName>
</protein>
<dbReference type="PANTHER" id="PTHR10900:SF77">
    <property type="entry name" value="FI19380P1"/>
    <property type="match status" value="1"/>
</dbReference>
<feature type="signal peptide" evidence="2">
    <location>
        <begin position="1"/>
        <end position="29"/>
    </location>
</feature>
<dbReference type="RefSeq" id="WP_019510873.1">
    <property type="nucleotide sequence ID" value="NC_023036.2"/>
</dbReference>
<keyword evidence="5" id="KW-1185">Reference proteome</keyword>
<dbReference type="eggNOG" id="COG2335">
    <property type="taxonomic scope" value="Bacteria"/>
</dbReference>
<dbReference type="HOGENOM" id="CLU_031281_3_0_11"/>
<dbReference type="PROSITE" id="PS50213">
    <property type="entry name" value="FAS1"/>
    <property type="match status" value="1"/>
</dbReference>
<dbReference type="InterPro" id="IPR000782">
    <property type="entry name" value="FAS1_domain"/>
</dbReference>
<evidence type="ECO:0000256" key="2">
    <source>
        <dbReference type="SAM" id="SignalP"/>
    </source>
</evidence>
<feature type="chain" id="PRO_5004742694" evidence="2">
    <location>
        <begin position="30"/>
        <end position="252"/>
    </location>
</feature>
<dbReference type="Gene3D" id="2.30.180.10">
    <property type="entry name" value="FAS1 domain"/>
    <property type="match status" value="1"/>
</dbReference>
<feature type="region of interest" description="Disordered" evidence="1">
    <location>
        <begin position="202"/>
        <end position="252"/>
    </location>
</feature>
<reference evidence="4 5" key="1">
    <citation type="journal article" date="2014" name="Genome Announc.">
        <title>Complete Genome Sequence of Sterol-Transforming Mycobacterium neoaurum Strain VKM Ac-1815D.</title>
        <authorList>
            <person name="Shtratnikova V.Y."/>
            <person name="Bragin E.Y."/>
            <person name="Dovbnya D.V."/>
            <person name="Pekov Y.A."/>
            <person name="Schelkunov M.I."/>
            <person name="Strizhov N."/>
            <person name="Ivashina T.V."/>
            <person name="Ashapkin V.V."/>
            <person name="Donova M.V."/>
        </authorList>
    </citation>
    <scope>NUCLEOTIDE SEQUENCE [LARGE SCALE GENOMIC DNA]</scope>
    <source>
        <strain evidence="4 5">VKM Ac-1815D</strain>
    </source>
</reference>
<sequence>MHARTGKLFGVAVASAAIVFAGTAVTAQAEEPTTPNMVIPEPKGPGCEAIKSVASGPGSLAVLSKAQSSAALASIPEISTFSELVSGQLNPAVNVAAVLDNGPYIVFAPSNEAFAKLTPEQLETLKTDPVAATATVYYHMALGILTPNDIEGIIYTQQGKPVTVKGDENNLTVNEQAKVTCGGIGADHMRVYIIDTVLDPNTAPASVTPTTTSSSTSATTSTSADETTTSATPTSGAAETPATVTVTETAAG</sequence>
<evidence type="ECO:0000313" key="4">
    <source>
        <dbReference type="EMBL" id="AHC26917.1"/>
    </source>
</evidence>
<name>V5XFW3_MYCNE</name>